<evidence type="ECO:0000313" key="3">
    <source>
        <dbReference type="Proteomes" id="UP000030641"/>
    </source>
</evidence>
<accession>A0A074Z6F8</accession>
<sequence length="103" mass="11518">MSCALIVSCTILCRSFGVPPLLDSPDRSLRTMLGFLQSDRARTRRLEPCAVNDQFRKGEDTEAAAVVPIVGLTEALLKRRFQSVPANNKMHNMLHAYSKKPME</sequence>
<dbReference type="GeneID" id="25366774"/>
<protein>
    <submittedName>
        <fullName evidence="2">Uncharacterized protein</fullName>
    </submittedName>
</protein>
<feature type="signal peptide" evidence="1">
    <location>
        <begin position="1"/>
        <end position="17"/>
    </location>
</feature>
<dbReference type="HOGENOM" id="CLU_2263241_0_0_1"/>
<gene>
    <name evidence="2" type="ORF">AUEXF2481DRAFT_41108</name>
</gene>
<dbReference type="OrthoDB" id="10379056at2759"/>
<evidence type="ECO:0000313" key="2">
    <source>
        <dbReference type="EMBL" id="KEQ94526.1"/>
    </source>
</evidence>
<dbReference type="AlphaFoldDB" id="A0A074Z6F8"/>
<name>A0A074Z6F8_AURSE</name>
<dbReference type="EMBL" id="KL584762">
    <property type="protein sequence ID" value="KEQ94526.1"/>
    <property type="molecule type" value="Genomic_DNA"/>
</dbReference>
<dbReference type="InParanoid" id="A0A074Z6F8"/>
<dbReference type="Proteomes" id="UP000030641">
    <property type="component" value="Unassembled WGS sequence"/>
</dbReference>
<dbReference type="RefSeq" id="XP_013342905.1">
    <property type="nucleotide sequence ID" value="XM_013487451.1"/>
</dbReference>
<evidence type="ECO:0000256" key="1">
    <source>
        <dbReference type="SAM" id="SignalP"/>
    </source>
</evidence>
<keyword evidence="3" id="KW-1185">Reference proteome</keyword>
<proteinExistence type="predicted"/>
<organism evidence="2 3">
    <name type="scientific">Aureobasidium subglaciale (strain EXF-2481)</name>
    <name type="common">Aureobasidium pullulans var. subglaciale</name>
    <dbReference type="NCBI Taxonomy" id="1043005"/>
    <lineage>
        <taxon>Eukaryota</taxon>
        <taxon>Fungi</taxon>
        <taxon>Dikarya</taxon>
        <taxon>Ascomycota</taxon>
        <taxon>Pezizomycotina</taxon>
        <taxon>Dothideomycetes</taxon>
        <taxon>Dothideomycetidae</taxon>
        <taxon>Dothideales</taxon>
        <taxon>Saccotheciaceae</taxon>
        <taxon>Aureobasidium</taxon>
    </lineage>
</organism>
<keyword evidence="1" id="KW-0732">Signal</keyword>
<reference evidence="2 3" key="1">
    <citation type="journal article" date="2014" name="BMC Genomics">
        <title>Genome sequencing of four Aureobasidium pullulans varieties: biotechnological potential, stress tolerance, and description of new species.</title>
        <authorList>
            <person name="Gostin Ar C."/>
            <person name="Ohm R.A."/>
            <person name="Kogej T."/>
            <person name="Sonjak S."/>
            <person name="Turk M."/>
            <person name="Zajc J."/>
            <person name="Zalar P."/>
            <person name="Grube M."/>
            <person name="Sun H."/>
            <person name="Han J."/>
            <person name="Sharma A."/>
            <person name="Chiniquy J."/>
            <person name="Ngan C.Y."/>
            <person name="Lipzen A."/>
            <person name="Barry K."/>
            <person name="Grigoriev I.V."/>
            <person name="Gunde-Cimerman N."/>
        </authorList>
    </citation>
    <scope>NUCLEOTIDE SEQUENCE [LARGE SCALE GENOMIC DNA]</scope>
    <source>
        <strain evidence="2 3">EXF-2481</strain>
    </source>
</reference>
<feature type="chain" id="PRO_5001705339" evidence="1">
    <location>
        <begin position="18"/>
        <end position="103"/>
    </location>
</feature>